<dbReference type="PANTHER" id="PTHR17490">
    <property type="entry name" value="SUA5"/>
    <property type="match status" value="1"/>
</dbReference>
<dbReference type="Proteomes" id="UP000434580">
    <property type="component" value="Unassembled WGS sequence"/>
</dbReference>
<organism evidence="11 12">
    <name type="scientific">BD1-7 clade bacterium</name>
    <dbReference type="NCBI Taxonomy" id="2029982"/>
    <lineage>
        <taxon>Bacteria</taxon>
        <taxon>Pseudomonadati</taxon>
        <taxon>Pseudomonadota</taxon>
        <taxon>Gammaproteobacteria</taxon>
        <taxon>Cellvibrionales</taxon>
        <taxon>Spongiibacteraceae</taxon>
        <taxon>BD1-7 clade</taxon>
    </lineage>
</organism>
<dbReference type="GO" id="GO:0006450">
    <property type="term" value="P:regulation of translational fidelity"/>
    <property type="evidence" value="ECO:0007669"/>
    <property type="project" value="TreeGrafter"/>
</dbReference>
<proteinExistence type="inferred from homology"/>
<dbReference type="PROSITE" id="PS51163">
    <property type="entry name" value="YRDC"/>
    <property type="match status" value="1"/>
</dbReference>
<comment type="subcellular location">
    <subcellularLocation>
        <location evidence="1 9">Cytoplasm</location>
    </subcellularLocation>
</comment>
<evidence type="ECO:0000256" key="7">
    <source>
        <dbReference type="ARBA" id="ARBA00022840"/>
    </source>
</evidence>
<keyword evidence="7 9" id="KW-0067">ATP-binding</keyword>
<name>A0A5S9N174_9GAMM</name>
<comment type="catalytic activity">
    <reaction evidence="8 9">
        <text>L-threonine + hydrogencarbonate + ATP = L-threonylcarbamoyladenylate + diphosphate + H2O</text>
        <dbReference type="Rhea" id="RHEA:36407"/>
        <dbReference type="ChEBI" id="CHEBI:15377"/>
        <dbReference type="ChEBI" id="CHEBI:17544"/>
        <dbReference type="ChEBI" id="CHEBI:30616"/>
        <dbReference type="ChEBI" id="CHEBI:33019"/>
        <dbReference type="ChEBI" id="CHEBI:57926"/>
        <dbReference type="ChEBI" id="CHEBI:73682"/>
        <dbReference type="EC" id="2.7.7.87"/>
    </reaction>
</comment>
<dbReference type="InterPro" id="IPR017945">
    <property type="entry name" value="DHBP_synth_RibB-like_a/b_dom"/>
</dbReference>
<evidence type="ECO:0000256" key="8">
    <source>
        <dbReference type="ARBA" id="ARBA00048366"/>
    </source>
</evidence>
<gene>
    <name evidence="9 11" type="primary">tsaC</name>
    <name evidence="11" type="ORF">DPBNPPHM_00578</name>
</gene>
<protein>
    <recommendedName>
        <fullName evidence="9">Threonylcarbamoyl-AMP synthase</fullName>
        <shortName evidence="9">TC-AMP synthase</shortName>
        <ecNumber evidence="9">2.7.7.87</ecNumber>
    </recommendedName>
    <alternativeName>
        <fullName evidence="9">L-threonylcarbamoyladenylate synthase</fullName>
    </alternativeName>
    <alternativeName>
        <fullName evidence="9">t(6)A37 threonylcarbamoyladenosine biosynthesis protein TsaC</fullName>
    </alternativeName>
    <alternativeName>
        <fullName evidence="9">tRNA threonylcarbamoyladenosine biosynthesis protein TsaC</fullName>
    </alternativeName>
</protein>
<dbReference type="SUPFAM" id="SSF55821">
    <property type="entry name" value="YrdC/RibB"/>
    <property type="match status" value="1"/>
</dbReference>
<dbReference type="InterPro" id="IPR050156">
    <property type="entry name" value="TC-AMP_synthase_SUA5"/>
</dbReference>
<comment type="function">
    <text evidence="9">Required for the formation of a threonylcarbamoyl group on adenosine at position 37 (t(6)A37) in tRNAs that read codons beginning with adenine. Catalyzes the conversion of L-threonine, HCO(3)(-)/CO(2) and ATP to give threonylcarbamoyl-AMP (TC-AMP) as the acyladenylate intermediate, with the release of diphosphate.</text>
</comment>
<dbReference type="EC" id="2.7.7.87" evidence="9"/>
<evidence type="ECO:0000256" key="9">
    <source>
        <dbReference type="HAMAP-Rule" id="MF_01852"/>
    </source>
</evidence>
<dbReference type="OrthoDB" id="9814580at2"/>
<evidence type="ECO:0000256" key="4">
    <source>
        <dbReference type="ARBA" id="ARBA00022694"/>
    </source>
</evidence>
<evidence type="ECO:0000256" key="2">
    <source>
        <dbReference type="ARBA" id="ARBA00022490"/>
    </source>
</evidence>
<dbReference type="GO" id="GO:0005524">
    <property type="term" value="F:ATP binding"/>
    <property type="evidence" value="ECO:0007669"/>
    <property type="project" value="UniProtKB-UniRule"/>
</dbReference>
<dbReference type="HAMAP" id="MF_01852">
    <property type="entry name" value="TsaC"/>
    <property type="match status" value="1"/>
</dbReference>
<keyword evidence="2 9" id="KW-0963">Cytoplasm</keyword>
<evidence type="ECO:0000256" key="3">
    <source>
        <dbReference type="ARBA" id="ARBA00022679"/>
    </source>
</evidence>
<dbReference type="Gene3D" id="3.90.870.10">
    <property type="entry name" value="DHBP synthase"/>
    <property type="match status" value="1"/>
</dbReference>
<evidence type="ECO:0000256" key="6">
    <source>
        <dbReference type="ARBA" id="ARBA00022741"/>
    </source>
</evidence>
<dbReference type="InterPro" id="IPR023535">
    <property type="entry name" value="TC-AMP_synthase"/>
</dbReference>
<keyword evidence="3 9" id="KW-0808">Transferase</keyword>
<dbReference type="EMBL" id="CACSII010000001">
    <property type="protein sequence ID" value="CAA0083371.1"/>
    <property type="molecule type" value="Genomic_DNA"/>
</dbReference>
<evidence type="ECO:0000256" key="5">
    <source>
        <dbReference type="ARBA" id="ARBA00022695"/>
    </source>
</evidence>
<dbReference type="GO" id="GO:0000049">
    <property type="term" value="F:tRNA binding"/>
    <property type="evidence" value="ECO:0007669"/>
    <property type="project" value="TreeGrafter"/>
</dbReference>
<feature type="domain" description="YrdC-like" evidence="10">
    <location>
        <begin position="1"/>
        <end position="179"/>
    </location>
</feature>
<dbReference type="GO" id="GO:0005737">
    <property type="term" value="C:cytoplasm"/>
    <property type="evidence" value="ECO:0007669"/>
    <property type="project" value="UniProtKB-SubCell"/>
</dbReference>
<dbReference type="PANTHER" id="PTHR17490:SF18">
    <property type="entry name" value="THREONYLCARBAMOYL-AMP SYNTHASE"/>
    <property type="match status" value="1"/>
</dbReference>
<evidence type="ECO:0000313" key="11">
    <source>
        <dbReference type="EMBL" id="CAA0083371.1"/>
    </source>
</evidence>
<dbReference type="Pfam" id="PF01300">
    <property type="entry name" value="Sua5_yciO_yrdC"/>
    <property type="match status" value="1"/>
</dbReference>
<dbReference type="GO" id="GO:0002949">
    <property type="term" value="P:tRNA threonylcarbamoyladenosine modification"/>
    <property type="evidence" value="ECO:0007669"/>
    <property type="project" value="UniProtKB-UniRule"/>
</dbReference>
<keyword evidence="5 9" id="KW-0548">Nucleotidyltransferase</keyword>
<accession>A0A5S9N174</accession>
<evidence type="ECO:0000256" key="1">
    <source>
        <dbReference type="ARBA" id="ARBA00004496"/>
    </source>
</evidence>
<evidence type="ECO:0000313" key="12">
    <source>
        <dbReference type="Proteomes" id="UP000434580"/>
    </source>
</evidence>
<dbReference type="GO" id="GO:0003725">
    <property type="term" value="F:double-stranded RNA binding"/>
    <property type="evidence" value="ECO:0007669"/>
    <property type="project" value="InterPro"/>
</dbReference>
<comment type="similarity">
    <text evidence="9">Belongs to the SUA5 family. TsaC subfamily.</text>
</comment>
<sequence>MNIQQSVSAIRHGAVIAYPTETVWGLGCDPFCQQAVERLLTIKDRPVDKGLIMVVADIAQLRALLPHLSAEDLQAVHAVHTPTTFLYPVVDAQIPDWVTGRHTKVAIRISQHAIVQQLCLAWGGPLISTSANPASCQPATEIFQLRRYFSNTVPICQGRVGGDKPSTIIDIETRQILRG</sequence>
<dbReference type="GO" id="GO:0061710">
    <property type="term" value="F:L-threonylcarbamoyladenylate synthase"/>
    <property type="evidence" value="ECO:0007669"/>
    <property type="project" value="UniProtKB-EC"/>
</dbReference>
<dbReference type="AlphaFoldDB" id="A0A5S9N174"/>
<evidence type="ECO:0000259" key="10">
    <source>
        <dbReference type="PROSITE" id="PS51163"/>
    </source>
</evidence>
<keyword evidence="4 9" id="KW-0819">tRNA processing</keyword>
<dbReference type="InterPro" id="IPR006070">
    <property type="entry name" value="Sua5-like_dom"/>
</dbReference>
<keyword evidence="6 9" id="KW-0547">Nucleotide-binding</keyword>
<reference evidence="11 12" key="1">
    <citation type="submission" date="2019-11" db="EMBL/GenBank/DDBJ databases">
        <authorList>
            <person name="Holert J."/>
        </authorList>
    </citation>
    <scope>NUCLEOTIDE SEQUENCE [LARGE SCALE GENOMIC DNA]</scope>
    <source>
        <strain evidence="11">BC5_2</strain>
    </source>
</reference>